<organism evidence="2 3">
    <name type="scientific">Coprinellus micaceus</name>
    <name type="common">Glistening ink-cap mushroom</name>
    <name type="synonym">Coprinus micaceus</name>
    <dbReference type="NCBI Taxonomy" id="71717"/>
    <lineage>
        <taxon>Eukaryota</taxon>
        <taxon>Fungi</taxon>
        <taxon>Dikarya</taxon>
        <taxon>Basidiomycota</taxon>
        <taxon>Agaricomycotina</taxon>
        <taxon>Agaricomycetes</taxon>
        <taxon>Agaricomycetidae</taxon>
        <taxon>Agaricales</taxon>
        <taxon>Agaricineae</taxon>
        <taxon>Psathyrellaceae</taxon>
        <taxon>Coprinellus</taxon>
    </lineage>
</organism>
<evidence type="ECO:0000313" key="2">
    <source>
        <dbReference type="EMBL" id="TEB22513.1"/>
    </source>
</evidence>
<accession>A0A4Y7SKV0</accession>
<dbReference type="InterPro" id="IPR018535">
    <property type="entry name" value="DUF1996"/>
</dbReference>
<dbReference type="EMBL" id="QPFP01000090">
    <property type="protein sequence ID" value="TEB22513.1"/>
    <property type="molecule type" value="Genomic_DNA"/>
</dbReference>
<feature type="domain" description="DUF1996" evidence="1">
    <location>
        <begin position="10"/>
        <end position="240"/>
    </location>
</feature>
<gene>
    <name evidence="2" type="ORF">FA13DRAFT_1641181</name>
</gene>
<dbReference type="Proteomes" id="UP000298030">
    <property type="component" value="Unassembled WGS sequence"/>
</dbReference>
<dbReference type="AlphaFoldDB" id="A0A4Y7SKV0"/>
<name>A0A4Y7SKV0_COPMI</name>
<comment type="caution">
    <text evidence="2">The sequence shown here is derived from an EMBL/GenBank/DDBJ whole genome shotgun (WGS) entry which is preliminary data.</text>
</comment>
<protein>
    <recommendedName>
        <fullName evidence="1">DUF1996 domain-containing protein</fullName>
    </recommendedName>
</protein>
<dbReference type="PANTHER" id="PTHR43662:SF3">
    <property type="entry name" value="DOMAIN PROTEIN, PUTATIVE (AFU_ORTHOLOGUE AFUA_6G11970)-RELATED"/>
    <property type="match status" value="1"/>
</dbReference>
<dbReference type="PANTHER" id="PTHR43662">
    <property type="match status" value="1"/>
</dbReference>
<evidence type="ECO:0000313" key="3">
    <source>
        <dbReference type="Proteomes" id="UP000298030"/>
    </source>
</evidence>
<dbReference type="STRING" id="71717.A0A4Y7SKV0"/>
<evidence type="ECO:0000259" key="1">
    <source>
        <dbReference type="Pfam" id="PF09362"/>
    </source>
</evidence>
<reference evidence="2 3" key="1">
    <citation type="journal article" date="2019" name="Nat. Ecol. Evol.">
        <title>Megaphylogeny resolves global patterns of mushroom evolution.</title>
        <authorList>
            <person name="Varga T."/>
            <person name="Krizsan K."/>
            <person name="Foldi C."/>
            <person name="Dima B."/>
            <person name="Sanchez-Garcia M."/>
            <person name="Sanchez-Ramirez S."/>
            <person name="Szollosi G.J."/>
            <person name="Szarkandi J.G."/>
            <person name="Papp V."/>
            <person name="Albert L."/>
            <person name="Andreopoulos W."/>
            <person name="Angelini C."/>
            <person name="Antonin V."/>
            <person name="Barry K.W."/>
            <person name="Bougher N.L."/>
            <person name="Buchanan P."/>
            <person name="Buyck B."/>
            <person name="Bense V."/>
            <person name="Catcheside P."/>
            <person name="Chovatia M."/>
            <person name="Cooper J."/>
            <person name="Damon W."/>
            <person name="Desjardin D."/>
            <person name="Finy P."/>
            <person name="Geml J."/>
            <person name="Haridas S."/>
            <person name="Hughes K."/>
            <person name="Justo A."/>
            <person name="Karasinski D."/>
            <person name="Kautmanova I."/>
            <person name="Kiss B."/>
            <person name="Kocsube S."/>
            <person name="Kotiranta H."/>
            <person name="LaButti K.M."/>
            <person name="Lechner B.E."/>
            <person name="Liimatainen K."/>
            <person name="Lipzen A."/>
            <person name="Lukacs Z."/>
            <person name="Mihaltcheva S."/>
            <person name="Morgado L.N."/>
            <person name="Niskanen T."/>
            <person name="Noordeloos M.E."/>
            <person name="Ohm R.A."/>
            <person name="Ortiz-Santana B."/>
            <person name="Ovrebo C."/>
            <person name="Racz N."/>
            <person name="Riley R."/>
            <person name="Savchenko A."/>
            <person name="Shiryaev A."/>
            <person name="Soop K."/>
            <person name="Spirin V."/>
            <person name="Szebenyi C."/>
            <person name="Tomsovsky M."/>
            <person name="Tulloss R.E."/>
            <person name="Uehling J."/>
            <person name="Grigoriev I.V."/>
            <person name="Vagvolgyi C."/>
            <person name="Papp T."/>
            <person name="Martin F.M."/>
            <person name="Miettinen O."/>
            <person name="Hibbett D.S."/>
            <person name="Nagy L.G."/>
        </authorList>
    </citation>
    <scope>NUCLEOTIDE SEQUENCE [LARGE SCALE GENOMIC DNA]</scope>
    <source>
        <strain evidence="2 3">FP101781</strain>
    </source>
</reference>
<sequence>MHPDNDLPAMSSCTTCRFVEDKSNYWTAVMYFKHPNGSFIRVPQMANHNTGPGLQNGGMTVYYFQPRAPTKNLDIVAFRKGFRMIVGHPNRRSYDIDPNLTASKAVSLRCFVEELDLGAGTPGVGPEDSFDFPKKMCPGGIRSNIYFPQCWDGVNLDSEDHESHVAHPFGEPSAEGLQIFGTDCPDSHPVRLPLLFLEIVWDTRAFNKPELWPKDGSQPFVFSMGDPTGFGQHADYVFGWEGDSLQRAMEECTGGDGIPTNCPPLTVQDMDSMNNCRLPAVVPEAVEEQYLERLPGCNPLQYGPTSATLVEDCDAPATTTPAPASSAPPAIATPPWTVCHSGPGSEPLVPHCDSIPTATTSVAAPDPAMITQVPS</sequence>
<proteinExistence type="predicted"/>
<dbReference type="Pfam" id="PF09362">
    <property type="entry name" value="DUF1996"/>
    <property type="match status" value="1"/>
</dbReference>
<keyword evidence="3" id="KW-1185">Reference proteome</keyword>
<dbReference type="OrthoDB" id="74764at2759"/>